<reference evidence="1 2" key="1">
    <citation type="journal article" date="2016" name="Nat. Commun.">
        <title>Thousands of microbial genomes shed light on interconnected biogeochemical processes in an aquifer system.</title>
        <authorList>
            <person name="Anantharaman K."/>
            <person name="Brown C.T."/>
            <person name="Hug L.A."/>
            <person name="Sharon I."/>
            <person name="Castelle C.J."/>
            <person name="Probst A.J."/>
            <person name="Thomas B.C."/>
            <person name="Singh A."/>
            <person name="Wilkins M.J."/>
            <person name="Karaoz U."/>
            <person name="Brodie E.L."/>
            <person name="Williams K.H."/>
            <person name="Hubbard S.S."/>
            <person name="Banfield J.F."/>
        </authorList>
    </citation>
    <scope>NUCLEOTIDE SEQUENCE [LARGE SCALE GENOMIC DNA]</scope>
</reference>
<evidence type="ECO:0000313" key="1">
    <source>
        <dbReference type="EMBL" id="OGG57790.1"/>
    </source>
</evidence>
<name>A0A1F6D8X7_9BACT</name>
<dbReference type="Proteomes" id="UP000176377">
    <property type="component" value="Unassembled WGS sequence"/>
</dbReference>
<dbReference type="EMBL" id="MFLA01000045">
    <property type="protein sequence ID" value="OGG57790.1"/>
    <property type="molecule type" value="Genomic_DNA"/>
</dbReference>
<sequence>MHIRLPSFAFGILIGAVIFGGVSIVLAWTGPTSAPPSGNVSAPLNVGTADQIKNGVLGVNALAVFGNAILSGAGNYLNFGTIPDQQPPSTGYGIRDNAGVMEFKDSTGLWLRFLPSTSVQSIQFADGTTQTTAAVAGGATQQTTISCSVGSSTGTPSCTTANCPAGYVRSGCSAADTSSGAARADIMSMVPSGTAACTCRFRALQGSFGGIPNGTCYTYCVK</sequence>
<evidence type="ECO:0000313" key="2">
    <source>
        <dbReference type="Proteomes" id="UP000176377"/>
    </source>
</evidence>
<protein>
    <submittedName>
        <fullName evidence="1">Uncharacterized protein</fullName>
    </submittedName>
</protein>
<accession>A0A1F6D8X7</accession>
<organism evidence="1 2">
    <name type="scientific">Candidatus Kaiserbacteria bacterium RIFCSPHIGHO2_01_FULL_56_24</name>
    <dbReference type="NCBI Taxonomy" id="1798487"/>
    <lineage>
        <taxon>Bacteria</taxon>
        <taxon>Candidatus Kaiseribacteriota</taxon>
    </lineage>
</organism>
<gene>
    <name evidence="1" type="ORF">A2765_05150</name>
</gene>
<dbReference type="AlphaFoldDB" id="A0A1F6D8X7"/>
<proteinExistence type="predicted"/>
<comment type="caution">
    <text evidence="1">The sequence shown here is derived from an EMBL/GenBank/DDBJ whole genome shotgun (WGS) entry which is preliminary data.</text>
</comment>